<dbReference type="EMBL" id="CARXXK010000001">
    <property type="protein sequence ID" value="CAI6344975.1"/>
    <property type="molecule type" value="Genomic_DNA"/>
</dbReference>
<gene>
    <name evidence="2" type="ORF">MEUPH1_LOCUS2043</name>
</gene>
<dbReference type="AlphaFoldDB" id="A0AAV0VMY0"/>
<evidence type="ECO:0000313" key="3">
    <source>
        <dbReference type="Proteomes" id="UP001160148"/>
    </source>
</evidence>
<feature type="signal peptide" evidence="1">
    <location>
        <begin position="1"/>
        <end position="16"/>
    </location>
</feature>
<name>A0AAV0VMY0_9HEMI</name>
<keyword evidence="3" id="KW-1185">Reference proteome</keyword>
<dbReference type="Proteomes" id="UP001160148">
    <property type="component" value="Unassembled WGS sequence"/>
</dbReference>
<feature type="chain" id="PRO_5044010043" evidence="1">
    <location>
        <begin position="17"/>
        <end position="112"/>
    </location>
</feature>
<organism evidence="2 3">
    <name type="scientific">Macrosiphum euphorbiae</name>
    <name type="common">potato aphid</name>
    <dbReference type="NCBI Taxonomy" id="13131"/>
    <lineage>
        <taxon>Eukaryota</taxon>
        <taxon>Metazoa</taxon>
        <taxon>Ecdysozoa</taxon>
        <taxon>Arthropoda</taxon>
        <taxon>Hexapoda</taxon>
        <taxon>Insecta</taxon>
        <taxon>Pterygota</taxon>
        <taxon>Neoptera</taxon>
        <taxon>Paraneoptera</taxon>
        <taxon>Hemiptera</taxon>
        <taxon>Sternorrhyncha</taxon>
        <taxon>Aphidomorpha</taxon>
        <taxon>Aphidoidea</taxon>
        <taxon>Aphididae</taxon>
        <taxon>Macrosiphini</taxon>
        <taxon>Macrosiphum</taxon>
    </lineage>
</organism>
<evidence type="ECO:0000313" key="2">
    <source>
        <dbReference type="EMBL" id="CAI6344975.1"/>
    </source>
</evidence>
<reference evidence="2 3" key="1">
    <citation type="submission" date="2023-01" db="EMBL/GenBank/DDBJ databases">
        <authorList>
            <person name="Whitehead M."/>
        </authorList>
    </citation>
    <scope>NUCLEOTIDE SEQUENCE [LARGE SCALE GENOMIC DNA]</scope>
</reference>
<keyword evidence="1" id="KW-0732">Signal</keyword>
<proteinExistence type="predicted"/>
<evidence type="ECO:0000256" key="1">
    <source>
        <dbReference type="SAM" id="SignalP"/>
    </source>
</evidence>
<protein>
    <submittedName>
        <fullName evidence="2">Uncharacterized protein</fullName>
    </submittedName>
</protein>
<comment type="caution">
    <text evidence="2">The sequence shown here is derived from an EMBL/GenBank/DDBJ whole genome shotgun (WGS) entry which is preliminary data.</text>
</comment>
<sequence>MLFTWLCLILMSYSLCQVNCNGTKPVEVKKSRSLMVNARRFWNFAKKCPGHLRRFAVWIWKHIRYGIQCQTIENKIRCGTKGAKKDITEKQWKKIPQALRNLLLKKTPVSTT</sequence>
<accession>A0AAV0VMY0</accession>